<feature type="compositionally biased region" description="Polar residues" evidence="1">
    <location>
        <begin position="74"/>
        <end position="94"/>
    </location>
</feature>
<accession>A0A813ECK2</accession>
<dbReference type="Proteomes" id="UP000654075">
    <property type="component" value="Unassembled WGS sequence"/>
</dbReference>
<dbReference type="EMBL" id="CAJNNV010010613">
    <property type="protein sequence ID" value="CAE8598833.1"/>
    <property type="molecule type" value="Genomic_DNA"/>
</dbReference>
<gene>
    <name evidence="2" type="ORF">PGLA1383_LOCUS17232</name>
</gene>
<name>A0A813ECK2_POLGL</name>
<reference evidence="2" key="1">
    <citation type="submission" date="2021-02" db="EMBL/GenBank/DDBJ databases">
        <authorList>
            <person name="Dougan E. K."/>
            <person name="Rhodes N."/>
            <person name="Thang M."/>
            <person name="Chan C."/>
        </authorList>
    </citation>
    <scope>NUCLEOTIDE SEQUENCE</scope>
</reference>
<feature type="compositionally biased region" description="Basic and acidic residues" evidence="1">
    <location>
        <begin position="116"/>
        <end position="129"/>
    </location>
</feature>
<evidence type="ECO:0000256" key="1">
    <source>
        <dbReference type="SAM" id="MobiDB-lite"/>
    </source>
</evidence>
<organism evidence="2 3">
    <name type="scientific">Polarella glacialis</name>
    <name type="common">Dinoflagellate</name>
    <dbReference type="NCBI Taxonomy" id="89957"/>
    <lineage>
        <taxon>Eukaryota</taxon>
        <taxon>Sar</taxon>
        <taxon>Alveolata</taxon>
        <taxon>Dinophyceae</taxon>
        <taxon>Suessiales</taxon>
        <taxon>Suessiaceae</taxon>
        <taxon>Polarella</taxon>
    </lineage>
</organism>
<comment type="caution">
    <text evidence="2">The sequence shown here is derived from an EMBL/GenBank/DDBJ whole genome shotgun (WGS) entry which is preliminary data.</text>
</comment>
<keyword evidence="3" id="KW-1185">Reference proteome</keyword>
<evidence type="ECO:0000313" key="2">
    <source>
        <dbReference type="EMBL" id="CAE8598833.1"/>
    </source>
</evidence>
<feature type="region of interest" description="Disordered" evidence="1">
    <location>
        <begin position="41"/>
        <end position="153"/>
    </location>
</feature>
<dbReference type="AlphaFoldDB" id="A0A813ECK2"/>
<protein>
    <submittedName>
        <fullName evidence="2">Uncharacterized protein</fullName>
    </submittedName>
</protein>
<evidence type="ECO:0000313" key="3">
    <source>
        <dbReference type="Proteomes" id="UP000654075"/>
    </source>
</evidence>
<proteinExistence type="predicted"/>
<sequence length="218" mass="24457">MTAPMIQRIPAQAVRLHMFQDEDSCTLRYSMKTDEAGEVTAIIVNPKQGGRRRAAPQRSAGTSWQAAGDDRAGSSWQASSPSDPRQARRSSWTQHADAGGDVSDDEETWAQPSWVKTEEAPAEDRRWEFDGQAPKQEPKQEPEADEPWNRYGRWTAPKKELGATKQEFGEGEPSARSQTVVGRLLTHFPAPPKYPPDFVPVHGHVKNESVKNEDPFWH</sequence>